<dbReference type="PANTHER" id="PTHR12595:SF0">
    <property type="entry name" value="ADENYLATE KINASE ISOENZYME 6"/>
    <property type="match status" value="1"/>
</dbReference>
<dbReference type="GO" id="GO:0005524">
    <property type="term" value="F:ATP binding"/>
    <property type="evidence" value="ECO:0007669"/>
    <property type="project" value="UniProtKB-KW"/>
</dbReference>
<evidence type="ECO:0000256" key="2">
    <source>
        <dbReference type="ARBA" id="ARBA00022552"/>
    </source>
</evidence>
<name>A0A381XZG2_9ZZZZ</name>
<evidence type="ECO:0000256" key="1">
    <source>
        <dbReference type="ARBA" id="ARBA00022517"/>
    </source>
</evidence>
<evidence type="ECO:0008006" key="8">
    <source>
        <dbReference type="Google" id="ProtNLM"/>
    </source>
</evidence>
<dbReference type="InterPro" id="IPR027417">
    <property type="entry name" value="P-loop_NTPase"/>
</dbReference>
<dbReference type="GO" id="GO:0006364">
    <property type="term" value="P:rRNA processing"/>
    <property type="evidence" value="ECO:0007669"/>
    <property type="project" value="UniProtKB-KW"/>
</dbReference>
<accession>A0A381XZG2</accession>
<protein>
    <recommendedName>
        <fullName evidence="8">Shikimate kinase</fullName>
    </recommendedName>
</protein>
<dbReference type="GO" id="GO:0004017">
    <property type="term" value="F:AMP kinase activity"/>
    <property type="evidence" value="ECO:0007669"/>
    <property type="project" value="InterPro"/>
</dbReference>
<organism evidence="7">
    <name type="scientific">marine metagenome</name>
    <dbReference type="NCBI Taxonomy" id="408172"/>
    <lineage>
        <taxon>unclassified sequences</taxon>
        <taxon>metagenomes</taxon>
        <taxon>ecological metagenomes</taxon>
    </lineage>
</organism>
<reference evidence="7" key="1">
    <citation type="submission" date="2018-05" db="EMBL/GenBank/DDBJ databases">
        <authorList>
            <person name="Lanie J.A."/>
            <person name="Ng W.-L."/>
            <person name="Kazmierczak K.M."/>
            <person name="Andrzejewski T.M."/>
            <person name="Davidsen T.M."/>
            <person name="Wayne K.J."/>
            <person name="Tettelin H."/>
            <person name="Glass J.I."/>
            <person name="Rusch D."/>
            <person name="Podicherti R."/>
            <person name="Tsui H.-C.T."/>
            <person name="Winkler M.E."/>
        </authorList>
    </citation>
    <scope>NUCLEOTIDE SEQUENCE</scope>
</reference>
<keyword evidence="4" id="KW-0547">Nucleotide-binding</keyword>
<keyword evidence="3" id="KW-0808">Transferase</keyword>
<evidence type="ECO:0000256" key="6">
    <source>
        <dbReference type="ARBA" id="ARBA00022840"/>
    </source>
</evidence>
<dbReference type="Gene3D" id="3.40.50.300">
    <property type="entry name" value="P-loop containing nucleotide triphosphate hydrolases"/>
    <property type="match status" value="1"/>
</dbReference>
<dbReference type="EMBL" id="UINC01016961">
    <property type="protein sequence ID" value="SVA70216.1"/>
    <property type="molecule type" value="Genomic_DNA"/>
</dbReference>
<proteinExistence type="predicted"/>
<dbReference type="Pfam" id="PF13238">
    <property type="entry name" value="AAA_18"/>
    <property type="match status" value="1"/>
</dbReference>
<keyword evidence="5" id="KW-0418">Kinase</keyword>
<sequence length="181" mass="20416">MLVLTGNPGVGKHTVSQELAKLLDYEIVDINQEAIKAGMPKQNDSINVDIEKMQQLLNDKITNKSLIVGHLAPFVVSNTQVSKTIVLRKNPYELIQVYEKRNYPEKKKNDNLGSEILGIVAYDSIRTFGKDNTFQVNTTSITVQEIVKKIDDIIHGNSKGDTIDWLTEISEKNDLKKFFPD</sequence>
<dbReference type="PANTHER" id="PTHR12595">
    <property type="entry name" value="POS9-ACTIVATING FACTOR FAP7-RELATED"/>
    <property type="match status" value="1"/>
</dbReference>
<evidence type="ECO:0000313" key="7">
    <source>
        <dbReference type="EMBL" id="SVA70216.1"/>
    </source>
</evidence>
<keyword evidence="2" id="KW-0698">rRNA processing</keyword>
<dbReference type="GO" id="GO:0016887">
    <property type="term" value="F:ATP hydrolysis activity"/>
    <property type="evidence" value="ECO:0007669"/>
    <property type="project" value="InterPro"/>
</dbReference>
<evidence type="ECO:0000256" key="4">
    <source>
        <dbReference type="ARBA" id="ARBA00022741"/>
    </source>
</evidence>
<dbReference type="SUPFAM" id="SSF52540">
    <property type="entry name" value="P-loop containing nucleoside triphosphate hydrolases"/>
    <property type="match status" value="1"/>
</dbReference>
<dbReference type="InterPro" id="IPR020618">
    <property type="entry name" value="Adenyl_kinase_AK6"/>
</dbReference>
<evidence type="ECO:0000256" key="5">
    <source>
        <dbReference type="ARBA" id="ARBA00022777"/>
    </source>
</evidence>
<dbReference type="AlphaFoldDB" id="A0A381XZG2"/>
<evidence type="ECO:0000256" key="3">
    <source>
        <dbReference type="ARBA" id="ARBA00022679"/>
    </source>
</evidence>
<keyword evidence="6" id="KW-0067">ATP-binding</keyword>
<gene>
    <name evidence="7" type="ORF">METZ01_LOCUS123070</name>
</gene>
<keyword evidence="1" id="KW-0690">Ribosome biogenesis</keyword>